<evidence type="ECO:0000313" key="2">
    <source>
        <dbReference type="Proteomes" id="UP001157017"/>
    </source>
</evidence>
<dbReference type="Proteomes" id="UP001157017">
    <property type="component" value="Unassembled WGS sequence"/>
</dbReference>
<sequence>MPAEARHEWDDLADQVRGHRFAYYVRDAPSISDGEFDALMHRLEALEEAHPGLRVPDSPTQTVGGTFSTEFGAVDHLERMLSLDNVFSTDEPHGVGGPGRARRRRRRLALAVRA</sequence>
<name>A0ABQ6JKB4_9ACTN</name>
<evidence type="ECO:0000313" key="1">
    <source>
        <dbReference type="EMBL" id="GMA88706.1"/>
    </source>
</evidence>
<keyword evidence="2" id="KW-1185">Reference proteome</keyword>
<protein>
    <recommendedName>
        <fullName evidence="3">NAD-dependent DNA ligase adenylation domain-containing protein</fullName>
    </recommendedName>
</protein>
<comment type="caution">
    <text evidence="1">The sequence shown here is derived from an EMBL/GenBank/DDBJ whole genome shotgun (WGS) entry which is preliminary data.</text>
</comment>
<reference evidence="2" key="1">
    <citation type="journal article" date="2019" name="Int. J. Syst. Evol. Microbiol.">
        <title>The Global Catalogue of Microorganisms (GCM) 10K type strain sequencing project: providing services to taxonomists for standard genome sequencing and annotation.</title>
        <authorList>
            <consortium name="The Broad Institute Genomics Platform"/>
            <consortium name="The Broad Institute Genome Sequencing Center for Infectious Disease"/>
            <person name="Wu L."/>
            <person name="Ma J."/>
        </authorList>
    </citation>
    <scope>NUCLEOTIDE SEQUENCE [LARGE SCALE GENOMIC DNA]</scope>
    <source>
        <strain evidence="2">NBRC 108730</strain>
    </source>
</reference>
<accession>A0ABQ6JKB4</accession>
<gene>
    <name evidence="1" type="ORF">GCM10025868_39560</name>
</gene>
<dbReference type="SUPFAM" id="SSF56091">
    <property type="entry name" value="DNA ligase/mRNA capping enzyme, catalytic domain"/>
    <property type="match status" value="1"/>
</dbReference>
<organism evidence="1 2">
    <name type="scientific">Angustibacter aerolatus</name>
    <dbReference type="NCBI Taxonomy" id="1162965"/>
    <lineage>
        <taxon>Bacteria</taxon>
        <taxon>Bacillati</taxon>
        <taxon>Actinomycetota</taxon>
        <taxon>Actinomycetes</taxon>
        <taxon>Kineosporiales</taxon>
        <taxon>Kineosporiaceae</taxon>
    </lineage>
</organism>
<evidence type="ECO:0008006" key="3">
    <source>
        <dbReference type="Google" id="ProtNLM"/>
    </source>
</evidence>
<dbReference type="EMBL" id="BSUZ01000001">
    <property type="protein sequence ID" value="GMA88706.1"/>
    <property type="molecule type" value="Genomic_DNA"/>
</dbReference>
<proteinExistence type="predicted"/>
<dbReference type="Gene3D" id="1.10.287.610">
    <property type="entry name" value="Helix hairpin bin"/>
    <property type="match status" value="1"/>
</dbReference>